<dbReference type="PANTHER" id="PTHR33332">
    <property type="entry name" value="REVERSE TRANSCRIPTASE DOMAIN-CONTAINING PROTEIN"/>
    <property type="match status" value="1"/>
</dbReference>
<dbReference type="PROSITE" id="PS50878">
    <property type="entry name" value="RT_POL"/>
    <property type="match status" value="1"/>
</dbReference>
<reference evidence="2" key="1">
    <citation type="submission" date="2019-10" db="EMBL/GenBank/DDBJ databases">
        <authorList>
            <person name="Soares A.E.R."/>
            <person name="Aleixo A."/>
            <person name="Schneider P."/>
            <person name="Miyaki C.Y."/>
            <person name="Schneider M.P."/>
            <person name="Mello C."/>
            <person name="Vasconcelos A.T.R."/>
        </authorList>
    </citation>
    <scope>NUCLEOTIDE SEQUENCE</scope>
    <source>
        <tissue evidence="2">Muscle</tissue>
    </source>
</reference>
<feature type="domain" description="Reverse transcriptase" evidence="1">
    <location>
        <begin position="1"/>
        <end position="156"/>
    </location>
</feature>
<organism evidence="2 3">
    <name type="scientific">Willisornis vidua</name>
    <name type="common">Xingu scale-backed antbird</name>
    <dbReference type="NCBI Taxonomy" id="1566151"/>
    <lineage>
        <taxon>Eukaryota</taxon>
        <taxon>Metazoa</taxon>
        <taxon>Chordata</taxon>
        <taxon>Craniata</taxon>
        <taxon>Vertebrata</taxon>
        <taxon>Euteleostomi</taxon>
        <taxon>Archelosauria</taxon>
        <taxon>Archosauria</taxon>
        <taxon>Dinosauria</taxon>
        <taxon>Saurischia</taxon>
        <taxon>Theropoda</taxon>
        <taxon>Coelurosauria</taxon>
        <taxon>Aves</taxon>
        <taxon>Neognathae</taxon>
        <taxon>Neoaves</taxon>
        <taxon>Telluraves</taxon>
        <taxon>Australaves</taxon>
        <taxon>Passeriformes</taxon>
        <taxon>Thamnophilidae</taxon>
        <taxon>Willisornis</taxon>
    </lineage>
</organism>
<evidence type="ECO:0000259" key="1">
    <source>
        <dbReference type="PROSITE" id="PS50878"/>
    </source>
</evidence>
<name>A0ABQ9DSJ2_9PASS</name>
<dbReference type="InterPro" id="IPR000477">
    <property type="entry name" value="RT_dom"/>
</dbReference>
<dbReference type="Proteomes" id="UP001145742">
    <property type="component" value="Unassembled WGS sequence"/>
</dbReference>
<dbReference type="Pfam" id="PF00078">
    <property type="entry name" value="RVT_1"/>
    <property type="match status" value="1"/>
</dbReference>
<protein>
    <submittedName>
        <fullName evidence="2">Rna-directed dna polymerase from mobile element jockey-like</fullName>
    </submittedName>
</protein>
<sequence length="221" mass="24635">MRKSLWCVYLDFSKAFDTISHSILLEKLAVHCWDGCTVHWVKTGWMARESGERSYIQLVLDTTGIPQGSVLGPVLFNISVIDLDEGIPQCTLTQFMDDTKFGDSVDVLEGRKALQRDMDRQDPWAQVNCMRCNKAKFWVLSLGHNNPMQCSLGQSSWKVACEKRTSYRRSPGIPESLAQAEGQTGGLSASILPGSVFGTHVWELAEMRTVSTDDQLAQNSS</sequence>
<dbReference type="SUPFAM" id="SSF56672">
    <property type="entry name" value="DNA/RNA polymerases"/>
    <property type="match status" value="1"/>
</dbReference>
<dbReference type="InterPro" id="IPR043502">
    <property type="entry name" value="DNA/RNA_pol_sf"/>
</dbReference>
<evidence type="ECO:0000313" key="3">
    <source>
        <dbReference type="Proteomes" id="UP001145742"/>
    </source>
</evidence>
<proteinExistence type="predicted"/>
<evidence type="ECO:0000313" key="2">
    <source>
        <dbReference type="EMBL" id="KAJ7425780.1"/>
    </source>
</evidence>
<accession>A0ABQ9DSJ2</accession>
<keyword evidence="3" id="KW-1185">Reference proteome</keyword>
<comment type="caution">
    <text evidence="2">The sequence shown here is derived from an EMBL/GenBank/DDBJ whole genome shotgun (WGS) entry which is preliminary data.</text>
</comment>
<dbReference type="EMBL" id="WHWB01032393">
    <property type="protein sequence ID" value="KAJ7425780.1"/>
    <property type="molecule type" value="Genomic_DNA"/>
</dbReference>
<gene>
    <name evidence="2" type="ORF">WISP_21972</name>
</gene>